<dbReference type="Gene3D" id="3.40.720.10">
    <property type="entry name" value="Alkaline Phosphatase, subunit A"/>
    <property type="match status" value="2"/>
</dbReference>
<evidence type="ECO:0000259" key="5">
    <source>
        <dbReference type="Pfam" id="PF00884"/>
    </source>
</evidence>
<feature type="region of interest" description="Disordered" evidence="3">
    <location>
        <begin position="561"/>
        <end position="583"/>
    </location>
</feature>
<dbReference type="PANTHER" id="PTHR42693:SF53">
    <property type="entry name" value="ENDO-4-O-SULFATASE"/>
    <property type="match status" value="1"/>
</dbReference>
<gene>
    <name evidence="6" type="primary">atsA_38</name>
    <name evidence="6" type="ORF">UC8_37490</name>
</gene>
<keyword evidence="2 6" id="KW-0378">Hydrolase</keyword>
<dbReference type="OrthoDB" id="9783154at2"/>
<feature type="chain" id="PRO_5023102684" evidence="4">
    <location>
        <begin position="26"/>
        <end position="1024"/>
    </location>
</feature>
<protein>
    <submittedName>
        <fullName evidence="6">Arylsulfatase</fullName>
        <ecNumber evidence="6">3.1.6.1</ecNumber>
    </submittedName>
</protein>
<dbReference type="KEGG" id="rul:UC8_37490"/>
<evidence type="ECO:0000313" key="6">
    <source>
        <dbReference type="EMBL" id="QEG41723.1"/>
    </source>
</evidence>
<keyword evidence="7" id="KW-1185">Reference proteome</keyword>
<dbReference type="CDD" id="cd16025">
    <property type="entry name" value="PAS_like"/>
    <property type="match status" value="1"/>
</dbReference>
<evidence type="ECO:0000256" key="1">
    <source>
        <dbReference type="ARBA" id="ARBA00008779"/>
    </source>
</evidence>
<feature type="signal peptide" evidence="4">
    <location>
        <begin position="1"/>
        <end position="25"/>
    </location>
</feature>
<feature type="domain" description="Sulfatase N-terminal" evidence="5">
    <location>
        <begin position="586"/>
        <end position="911"/>
    </location>
</feature>
<dbReference type="Gene3D" id="3.30.1120.10">
    <property type="match status" value="2"/>
</dbReference>
<comment type="similarity">
    <text evidence="1">Belongs to the sulfatase family.</text>
</comment>
<dbReference type="FunFam" id="3.30.1120.10:FF:000008">
    <property type="entry name" value="Arylsulfatase"/>
    <property type="match status" value="1"/>
</dbReference>
<evidence type="ECO:0000256" key="2">
    <source>
        <dbReference type="ARBA" id="ARBA00022801"/>
    </source>
</evidence>
<proteinExistence type="inferred from homology"/>
<dbReference type="RefSeq" id="WP_068135400.1">
    <property type="nucleotide sequence ID" value="NZ_CP042914.1"/>
</dbReference>
<keyword evidence="4" id="KW-0732">Signal</keyword>
<feature type="domain" description="Sulfatase N-terminal" evidence="5">
    <location>
        <begin position="29"/>
        <end position="445"/>
    </location>
</feature>
<dbReference type="AlphaFoldDB" id="A0A5B9R657"/>
<dbReference type="PANTHER" id="PTHR42693">
    <property type="entry name" value="ARYLSULFATASE FAMILY MEMBER"/>
    <property type="match status" value="1"/>
</dbReference>
<dbReference type="InterPro" id="IPR050738">
    <property type="entry name" value="Sulfatase"/>
</dbReference>
<reference evidence="6 7" key="1">
    <citation type="submission" date="2019-08" db="EMBL/GenBank/DDBJ databases">
        <title>Deep-cultivation of Planctomycetes and their phenomic and genomic characterization uncovers novel biology.</title>
        <authorList>
            <person name="Wiegand S."/>
            <person name="Jogler M."/>
            <person name="Boedeker C."/>
            <person name="Pinto D."/>
            <person name="Vollmers J."/>
            <person name="Rivas-Marin E."/>
            <person name="Kohn T."/>
            <person name="Peeters S.H."/>
            <person name="Heuer A."/>
            <person name="Rast P."/>
            <person name="Oberbeckmann S."/>
            <person name="Bunk B."/>
            <person name="Jeske O."/>
            <person name="Meyerdierks A."/>
            <person name="Storesund J.E."/>
            <person name="Kallscheuer N."/>
            <person name="Luecker S."/>
            <person name="Lage O.M."/>
            <person name="Pohl T."/>
            <person name="Merkel B.J."/>
            <person name="Hornburger P."/>
            <person name="Mueller R.-W."/>
            <person name="Bruemmer F."/>
            <person name="Labrenz M."/>
            <person name="Spormann A.M."/>
            <person name="Op den Camp H."/>
            <person name="Overmann J."/>
            <person name="Amann R."/>
            <person name="Jetten M.S.M."/>
            <person name="Mascher T."/>
            <person name="Medema M.H."/>
            <person name="Devos D.P."/>
            <person name="Kaster A.-K."/>
            <person name="Ovreas L."/>
            <person name="Rohde M."/>
            <person name="Galperin M.Y."/>
            <person name="Jogler C."/>
        </authorList>
    </citation>
    <scope>NUCLEOTIDE SEQUENCE [LARGE SCALE GENOMIC DNA]</scope>
    <source>
        <strain evidence="6 7">UC8</strain>
    </source>
</reference>
<evidence type="ECO:0000256" key="3">
    <source>
        <dbReference type="SAM" id="MobiDB-lite"/>
    </source>
</evidence>
<dbReference type="Pfam" id="PF00884">
    <property type="entry name" value="Sulfatase"/>
    <property type="match status" value="2"/>
</dbReference>
<dbReference type="Proteomes" id="UP000325286">
    <property type="component" value="Chromosome"/>
</dbReference>
<accession>A0A5B9R657</accession>
<evidence type="ECO:0000256" key="4">
    <source>
        <dbReference type="SAM" id="SignalP"/>
    </source>
</evidence>
<dbReference type="InterPro" id="IPR017850">
    <property type="entry name" value="Alkaline_phosphatase_core_sf"/>
</dbReference>
<evidence type="ECO:0000313" key="7">
    <source>
        <dbReference type="Proteomes" id="UP000325286"/>
    </source>
</evidence>
<organism evidence="6 7">
    <name type="scientific">Roseimaritima ulvae</name>
    <dbReference type="NCBI Taxonomy" id="980254"/>
    <lineage>
        <taxon>Bacteria</taxon>
        <taxon>Pseudomonadati</taxon>
        <taxon>Planctomycetota</taxon>
        <taxon>Planctomycetia</taxon>
        <taxon>Pirellulales</taxon>
        <taxon>Pirellulaceae</taxon>
        <taxon>Roseimaritima</taxon>
    </lineage>
</organism>
<dbReference type="InterPro" id="IPR000917">
    <property type="entry name" value="Sulfatase_N"/>
</dbReference>
<name>A0A5B9R657_9BACT</name>
<dbReference type="SUPFAM" id="SSF53649">
    <property type="entry name" value="Alkaline phosphatase-like"/>
    <property type="match status" value="2"/>
</dbReference>
<dbReference type="EMBL" id="CP042914">
    <property type="protein sequence ID" value="QEG41723.1"/>
    <property type="molecule type" value="Genomic_DNA"/>
</dbReference>
<dbReference type="GO" id="GO:0004065">
    <property type="term" value="F:arylsulfatase activity"/>
    <property type="evidence" value="ECO:0007669"/>
    <property type="project" value="UniProtKB-EC"/>
</dbReference>
<sequence precursor="true">MRLRDLPYCLATSLAVLFSAAAAWSQDRPNIIVILADDLGYSDLGCYGGEIDTPHIDALAAGGAKLTQVYNSARCCPSRASLMTGLYPTQAGIGDFTTRKPNPSRGPGYLGRLREDCVTMAEALRPSGYGCYYVGKWHLHNETGPIRRGFDEFYGYTFDHSHDQYDADYYQRLPQGRVKEIDPAADKFYATDVFNEYAVEFIKQGQQADKPWFLFLGHSSPHFPVQAPPERAEKYDDTYRRGWDVLRSERFARMQTLGLVNGEHWKLSPREIVPVDRDDIANGFSGQQNPAWDSLDEDRQRDLARRMSVFAAMVEGVDDGVGKIVDHLKQTDDFENTLIVFLSDNGACYEWGPFGFDGRSRRGETILRTGDDLRNIGGRGTHQAYGSGWANLGNTPLRMYKHFTYEGGISTPFIAHWPAGIGRRDDWVREPAHMIDVLPTLLDAARADYPKRRDEHPVQPLEGKSLLPALRGETMAARTLGFDHQAAHALRQGDWKAVYSKRMPQTLRWELYNLAEDRCEQNDLAAEHPQRLVAMVDEWERWATRVGVTWAPYATDPKAALPAAEAPSTGVDGPPSAATEGPADQPNIVLVFIDDMGWGDFSCFGNQDAGTPHIDRLAREGIRFEQFYVNSPICSPSRTAISTGQYPQRWRITSYLNNRKDNQRRGMAQWLDPKAPMLARSLQQAGYATGHFGKWHMGGQRDVNDAPPITDYGFDESLTNFEGMGPKLLPLTLKPGQTEPDKIWQRAEILGEAYRWMLRSEITTGFVDAALPFIDKAAASGKPFYINLWPDDVHSPFWPPVDTWGDGSKRRLYLSVLEAMDQQLGRLFERIQGDPKLRDNTLILVCSDNGPELGAGTAGPYRGYKTHLYEGGIRSPLVVWGPGIVKRHNHIDGQSVLSAIDLTPTLLKLTHTPPPEGVTFDGEPLVDTLLGDGGSREAPIFFRRPPDRNAFYGDEDLPDLAVRSGKWKLLCEYDGSEAELYDLSIDDAEANNVAEQNPDVTAQLIKSVIDWHRSMPPDNGPELE</sequence>
<dbReference type="EC" id="3.1.6.1" evidence="6"/>